<dbReference type="GO" id="GO:0008380">
    <property type="term" value="P:RNA splicing"/>
    <property type="evidence" value="ECO:0007669"/>
    <property type="project" value="UniProtKB-KW"/>
</dbReference>
<dbReference type="SMART" id="SM00360">
    <property type="entry name" value="RRM"/>
    <property type="match status" value="2"/>
</dbReference>
<keyword evidence="9" id="KW-0687">Ribonucleoprotein</keyword>
<dbReference type="AlphaFoldDB" id="A0A511KGD9"/>
<keyword evidence="3 6" id="KW-0694">RNA-binding</keyword>
<sequence>MHARLIQSTRHVARLATAGARFAAPAPAALPRAMYVRLFSPAFAFRRGVAWSGGLYCVEGTFGTSTRAHGAVVVEEAQARLMANDRFDPPLLSAFQLYDRTSHAVGEQPGHIPLDGTSSGEMSAVAQGSPEFEEKTSRTVFVGNMSWNTDEEWLGSEIQKVLNVEEPVTALRIARDQQGRSKGFGFVELKDAELAHQLTRLMEPLSVDGREVNFSQANRPVNMLARGDGQSRGRRPDTEFEIRAPRFPPSSTIYVGNIAWSADEVTLEEIFGQYGQILRIFQPKDRETGRAIGVAFIEYESVDEASAAVEAGQKRINVDGRPVQIDFASGRKDAPTGGRGGPRGGDRFGGRQGGASRDRDGGQDRRASFGGERGSYRGGERY</sequence>
<evidence type="ECO:0000256" key="3">
    <source>
        <dbReference type="ARBA" id="ARBA00022884"/>
    </source>
</evidence>
<dbReference type="EMBL" id="BJWK01000005">
    <property type="protein sequence ID" value="GEM08524.1"/>
    <property type="molecule type" value="Genomic_DNA"/>
</dbReference>
<evidence type="ECO:0000259" key="8">
    <source>
        <dbReference type="PROSITE" id="PS50102"/>
    </source>
</evidence>
<gene>
    <name evidence="9" type="ORF">Rt10032_c05g2541</name>
</gene>
<organism evidence="9 10">
    <name type="scientific">Rhodotorula toruloides</name>
    <name type="common">Yeast</name>
    <name type="synonym">Rhodosporidium toruloides</name>
    <dbReference type="NCBI Taxonomy" id="5286"/>
    <lineage>
        <taxon>Eukaryota</taxon>
        <taxon>Fungi</taxon>
        <taxon>Dikarya</taxon>
        <taxon>Basidiomycota</taxon>
        <taxon>Pucciniomycotina</taxon>
        <taxon>Microbotryomycetes</taxon>
        <taxon>Sporidiobolales</taxon>
        <taxon>Sporidiobolaceae</taxon>
        <taxon>Rhodotorula</taxon>
    </lineage>
</organism>
<dbReference type="PANTHER" id="PTHR48028">
    <property type="entry name" value="GLYCINE-RICH RNA-BINDING PROTEIN RZ1A"/>
    <property type="match status" value="1"/>
</dbReference>
<dbReference type="InterPro" id="IPR035979">
    <property type="entry name" value="RBD_domain_sf"/>
</dbReference>
<feature type="compositionally biased region" description="Basic and acidic residues" evidence="7">
    <location>
        <begin position="356"/>
        <end position="367"/>
    </location>
</feature>
<feature type="domain" description="RRM" evidence="8">
    <location>
        <begin position="138"/>
        <end position="219"/>
    </location>
</feature>
<evidence type="ECO:0000256" key="4">
    <source>
        <dbReference type="ARBA" id="ARBA00023187"/>
    </source>
</evidence>
<dbReference type="GO" id="GO:0006397">
    <property type="term" value="P:mRNA processing"/>
    <property type="evidence" value="ECO:0007669"/>
    <property type="project" value="UniProtKB-KW"/>
</dbReference>
<dbReference type="GO" id="GO:0005634">
    <property type="term" value="C:nucleus"/>
    <property type="evidence" value="ECO:0007669"/>
    <property type="project" value="UniProtKB-SubCell"/>
</dbReference>
<proteinExistence type="predicted"/>
<evidence type="ECO:0000256" key="6">
    <source>
        <dbReference type="PROSITE-ProRule" id="PRU00176"/>
    </source>
</evidence>
<evidence type="ECO:0000313" key="10">
    <source>
        <dbReference type="Proteomes" id="UP000321518"/>
    </source>
</evidence>
<evidence type="ECO:0000256" key="1">
    <source>
        <dbReference type="ARBA" id="ARBA00004123"/>
    </source>
</evidence>
<evidence type="ECO:0000256" key="7">
    <source>
        <dbReference type="SAM" id="MobiDB-lite"/>
    </source>
</evidence>
<dbReference type="Pfam" id="PF00076">
    <property type="entry name" value="RRM_1"/>
    <property type="match status" value="2"/>
</dbReference>
<dbReference type="GO" id="GO:0003723">
    <property type="term" value="F:RNA binding"/>
    <property type="evidence" value="ECO:0007669"/>
    <property type="project" value="UniProtKB-UniRule"/>
</dbReference>
<dbReference type="OrthoDB" id="439808at2759"/>
<dbReference type="GO" id="GO:1990904">
    <property type="term" value="C:ribonucleoprotein complex"/>
    <property type="evidence" value="ECO:0007669"/>
    <property type="project" value="UniProtKB-KW"/>
</dbReference>
<feature type="region of interest" description="Disordered" evidence="7">
    <location>
        <begin position="111"/>
        <end position="132"/>
    </location>
</feature>
<dbReference type="Gene3D" id="3.30.70.330">
    <property type="match status" value="2"/>
</dbReference>
<dbReference type="InterPro" id="IPR000504">
    <property type="entry name" value="RRM_dom"/>
</dbReference>
<keyword evidence="2" id="KW-0507">mRNA processing</keyword>
<dbReference type="SUPFAM" id="SSF54928">
    <property type="entry name" value="RNA-binding domain, RBD"/>
    <property type="match status" value="2"/>
</dbReference>
<evidence type="ECO:0000256" key="2">
    <source>
        <dbReference type="ARBA" id="ARBA00022664"/>
    </source>
</evidence>
<evidence type="ECO:0000313" key="9">
    <source>
        <dbReference type="EMBL" id="GEM08524.1"/>
    </source>
</evidence>
<feature type="region of interest" description="Disordered" evidence="7">
    <location>
        <begin position="322"/>
        <end position="382"/>
    </location>
</feature>
<evidence type="ECO:0000256" key="5">
    <source>
        <dbReference type="ARBA" id="ARBA00023242"/>
    </source>
</evidence>
<keyword evidence="4" id="KW-0508">mRNA splicing</keyword>
<name>A0A511KGD9_RHOTO</name>
<protein>
    <submittedName>
        <fullName evidence="9">Ribonucleoprotein</fullName>
    </submittedName>
</protein>
<comment type="caution">
    <text evidence="9">The sequence shown here is derived from an EMBL/GenBank/DDBJ whole genome shotgun (WGS) entry which is preliminary data.</text>
</comment>
<dbReference type="PROSITE" id="PS50102">
    <property type="entry name" value="RRM"/>
    <property type="match status" value="2"/>
</dbReference>
<dbReference type="Proteomes" id="UP000321518">
    <property type="component" value="Unassembled WGS sequence"/>
</dbReference>
<dbReference type="PANTHER" id="PTHR48028:SF4">
    <property type="entry name" value="SC35-LIKE SPLICING FACTOR"/>
    <property type="match status" value="1"/>
</dbReference>
<accession>A0A511KGD9</accession>
<keyword evidence="5" id="KW-0539">Nucleus</keyword>
<dbReference type="InterPro" id="IPR051106">
    <property type="entry name" value="RNA-bind/splicing_reg"/>
</dbReference>
<feature type="domain" description="RRM" evidence="8">
    <location>
        <begin position="251"/>
        <end position="330"/>
    </location>
</feature>
<dbReference type="InterPro" id="IPR012677">
    <property type="entry name" value="Nucleotide-bd_a/b_plait_sf"/>
</dbReference>
<reference evidence="9 10" key="1">
    <citation type="submission" date="2019-07" db="EMBL/GenBank/DDBJ databases">
        <title>Rhodotorula toruloides NBRC10032 genome sequencing.</title>
        <authorList>
            <person name="Shida Y."/>
            <person name="Takaku H."/>
            <person name="Ogasawara W."/>
            <person name="Mori K."/>
        </authorList>
    </citation>
    <scope>NUCLEOTIDE SEQUENCE [LARGE SCALE GENOMIC DNA]</scope>
    <source>
        <strain evidence="9 10">NBRC10032</strain>
    </source>
</reference>
<comment type="subcellular location">
    <subcellularLocation>
        <location evidence="1">Nucleus</location>
    </subcellularLocation>
</comment>